<feature type="domain" description="DUF6894" evidence="1">
    <location>
        <begin position="5"/>
        <end position="73"/>
    </location>
</feature>
<proteinExistence type="predicted"/>
<dbReference type="Pfam" id="PF21834">
    <property type="entry name" value="DUF6894"/>
    <property type="match status" value="1"/>
</dbReference>
<evidence type="ECO:0000313" key="2">
    <source>
        <dbReference type="EMBL" id="GEO14539.1"/>
    </source>
</evidence>
<dbReference type="EMBL" id="BJYU01000025">
    <property type="protein sequence ID" value="GEO14539.1"/>
    <property type="molecule type" value="Genomic_DNA"/>
</dbReference>
<reference evidence="2 3" key="1">
    <citation type="submission" date="2019-07" db="EMBL/GenBank/DDBJ databases">
        <title>Whole genome shotgun sequence of Microvirga aerophila NBRC 106136.</title>
        <authorList>
            <person name="Hosoyama A."/>
            <person name="Uohara A."/>
            <person name="Ohji S."/>
            <person name="Ichikawa N."/>
        </authorList>
    </citation>
    <scope>NUCLEOTIDE SEQUENCE [LARGE SCALE GENOMIC DNA]</scope>
    <source>
        <strain evidence="2 3">NBRC 106136</strain>
    </source>
</reference>
<organism evidence="2 3">
    <name type="scientific">Microvirga aerophila</name>
    <dbReference type="NCBI Taxonomy" id="670291"/>
    <lineage>
        <taxon>Bacteria</taxon>
        <taxon>Pseudomonadati</taxon>
        <taxon>Pseudomonadota</taxon>
        <taxon>Alphaproteobacteria</taxon>
        <taxon>Hyphomicrobiales</taxon>
        <taxon>Methylobacteriaceae</taxon>
        <taxon>Microvirga</taxon>
    </lineage>
</organism>
<evidence type="ECO:0000313" key="3">
    <source>
        <dbReference type="Proteomes" id="UP000321085"/>
    </source>
</evidence>
<keyword evidence="3" id="KW-1185">Reference proteome</keyword>
<evidence type="ECO:0000259" key="1">
    <source>
        <dbReference type="Pfam" id="PF21834"/>
    </source>
</evidence>
<protein>
    <recommendedName>
        <fullName evidence="1">DUF6894 domain-containing protein</fullName>
    </recommendedName>
</protein>
<comment type="caution">
    <text evidence="2">The sequence shown here is derived from an EMBL/GenBank/DDBJ whole genome shotgun (WGS) entry which is preliminary data.</text>
</comment>
<dbReference type="AlphaFoldDB" id="A0A512BRA6"/>
<accession>A0A512BRA6</accession>
<sequence length="81" mass="9402">MQAPRYYFNLRHGHLHVPDSRGEECPGPKEAIEHAVVAILDLVAGEKRLRNWAKWSVEIEDELHCRVAILPFTLVLKTRHH</sequence>
<dbReference type="Proteomes" id="UP000321085">
    <property type="component" value="Unassembled WGS sequence"/>
</dbReference>
<name>A0A512BRA6_9HYPH</name>
<dbReference type="InterPro" id="IPR054189">
    <property type="entry name" value="DUF6894"/>
</dbReference>
<dbReference type="OrthoDB" id="8244332at2"/>
<dbReference type="RefSeq" id="WP_114185580.1">
    <property type="nucleotide sequence ID" value="NZ_BJYU01000025.1"/>
</dbReference>
<gene>
    <name evidence="2" type="ORF">MAE02_22350</name>
</gene>